<comment type="caution">
    <text evidence="8">The sequence shown here is derived from an EMBL/GenBank/DDBJ whole genome shotgun (WGS) entry which is preliminary data.</text>
</comment>
<reference evidence="9" key="1">
    <citation type="submission" date="2017-10" db="EMBL/GenBank/DDBJ databases">
        <authorList>
            <person name="Gaisin V.A."/>
            <person name="Rysina M.S."/>
            <person name="Grouzdev D.S."/>
        </authorList>
    </citation>
    <scope>NUCLEOTIDE SEQUENCE [LARGE SCALE GENOMIC DNA]</scope>
    <source>
        <strain evidence="9">V1</strain>
    </source>
</reference>
<dbReference type="GO" id="GO:0006783">
    <property type="term" value="P:heme biosynthetic process"/>
    <property type="evidence" value="ECO:0007669"/>
    <property type="project" value="UniProtKB-KW"/>
</dbReference>
<dbReference type="GO" id="GO:0004325">
    <property type="term" value="F:ferrochelatase activity"/>
    <property type="evidence" value="ECO:0007669"/>
    <property type="project" value="InterPro"/>
</dbReference>
<comment type="similarity">
    <text evidence="1">Belongs to the ferrochelatase family.</text>
</comment>
<evidence type="ECO:0000256" key="5">
    <source>
        <dbReference type="ARBA" id="ARBA00023239"/>
    </source>
</evidence>
<dbReference type="CDD" id="cd00419">
    <property type="entry name" value="Ferrochelatase_C"/>
    <property type="match status" value="1"/>
</dbReference>
<dbReference type="Proteomes" id="UP000246278">
    <property type="component" value="Unassembled WGS sequence"/>
</dbReference>
<accession>A0A317T694</accession>
<dbReference type="AlphaFoldDB" id="A0A317T694"/>
<keyword evidence="9" id="KW-1185">Reference proteome</keyword>
<dbReference type="EC" id="4.99.1.9" evidence="2"/>
<keyword evidence="4" id="KW-0350">Heme biosynthesis</keyword>
<keyword evidence="5" id="KW-0456">Lyase</keyword>
<dbReference type="InterPro" id="IPR001015">
    <property type="entry name" value="Ferrochelatase"/>
</dbReference>
<evidence type="ECO:0000256" key="4">
    <source>
        <dbReference type="ARBA" id="ARBA00023133"/>
    </source>
</evidence>
<proteinExistence type="inferred from homology"/>
<evidence type="ECO:0000256" key="1">
    <source>
        <dbReference type="ARBA" id="ARBA00007718"/>
    </source>
</evidence>
<evidence type="ECO:0000313" key="8">
    <source>
        <dbReference type="EMBL" id="PWW81770.1"/>
    </source>
</evidence>
<evidence type="ECO:0000256" key="3">
    <source>
        <dbReference type="ARBA" id="ARBA00023004"/>
    </source>
</evidence>
<protein>
    <recommendedName>
        <fullName evidence="2">coproporphyrin ferrochelatase</fullName>
        <ecNumber evidence="2">4.99.1.9</ecNumber>
    </recommendedName>
</protein>
<name>A0A317T694_9CHLB</name>
<evidence type="ECO:0000256" key="6">
    <source>
        <dbReference type="ARBA" id="ARBA00023244"/>
    </source>
</evidence>
<keyword evidence="3" id="KW-0408">Iron</keyword>
<dbReference type="Pfam" id="PF00762">
    <property type="entry name" value="Ferrochelatase"/>
    <property type="match status" value="1"/>
</dbReference>
<dbReference type="OrthoDB" id="596770at2"/>
<evidence type="ECO:0000256" key="2">
    <source>
        <dbReference type="ARBA" id="ARBA00013215"/>
    </source>
</evidence>
<organism evidence="8 9">
    <name type="scientific">Prosthecochloris marina</name>
    <dbReference type="NCBI Taxonomy" id="2017681"/>
    <lineage>
        <taxon>Bacteria</taxon>
        <taxon>Pseudomonadati</taxon>
        <taxon>Chlorobiota</taxon>
        <taxon>Chlorobiia</taxon>
        <taxon>Chlorobiales</taxon>
        <taxon>Chlorobiaceae</taxon>
        <taxon>Prosthecochloris</taxon>
    </lineage>
</organism>
<sequence>MKKKKYAVVIVTYGEVERLTLRNLWPSTRRIVKVITRQIVKVPKFLVYLIADYRSTRHYIDWRLHNYESTLVATNRRQTKSIANQIHRDDRSILSSVDVDVFDSYYFVPPYLEDSLASIQTEYDGVIVVPMIPVESAFSCGVACQIVTDIYGDQKFEKTRMLNKLWQDEELHRLYTDYLFQNIDRSYLGKPGKKGLVLVIHGTLVRDRAGNPPKVFTGLNETGEFFEMVKKQIINDPRNVFHGVKQGCMNHTTGGEWTAETVQKAFQEFHAEGYDSVVMFPYGFFADNSETEYEARTLLEKSPFTYKQYIRCINGFPQFAEWLAARIVDEIEKLHAVQEVFENLWSVKKIGEHAGN</sequence>
<dbReference type="Gene3D" id="3.40.50.1400">
    <property type="match status" value="2"/>
</dbReference>
<comment type="catalytic activity">
    <reaction evidence="7">
        <text>Fe-coproporphyrin III + 2 H(+) = coproporphyrin III + Fe(2+)</text>
        <dbReference type="Rhea" id="RHEA:49572"/>
        <dbReference type="ChEBI" id="CHEBI:15378"/>
        <dbReference type="ChEBI" id="CHEBI:29033"/>
        <dbReference type="ChEBI" id="CHEBI:68438"/>
        <dbReference type="ChEBI" id="CHEBI:131725"/>
        <dbReference type="EC" id="4.99.1.9"/>
    </reaction>
    <physiologicalReaction direction="right-to-left" evidence="7">
        <dbReference type="Rhea" id="RHEA:49574"/>
    </physiologicalReaction>
</comment>
<dbReference type="RefSeq" id="WP_110023417.1">
    <property type="nucleotide sequence ID" value="NZ_PDNZ01000005.1"/>
</dbReference>
<evidence type="ECO:0000256" key="7">
    <source>
        <dbReference type="ARBA" id="ARBA00024536"/>
    </source>
</evidence>
<dbReference type="SUPFAM" id="SSF53800">
    <property type="entry name" value="Chelatase"/>
    <property type="match status" value="1"/>
</dbReference>
<evidence type="ECO:0000313" key="9">
    <source>
        <dbReference type="Proteomes" id="UP000246278"/>
    </source>
</evidence>
<dbReference type="InterPro" id="IPR033644">
    <property type="entry name" value="Ferrochelatase_C"/>
</dbReference>
<gene>
    <name evidence="8" type="ORF">CR164_08065</name>
</gene>
<keyword evidence="6" id="KW-0627">Porphyrin biosynthesis</keyword>
<dbReference type="EMBL" id="PDNZ01000005">
    <property type="protein sequence ID" value="PWW81770.1"/>
    <property type="molecule type" value="Genomic_DNA"/>
</dbReference>